<gene>
    <name evidence="12" type="ORF">HPB52_000187</name>
</gene>
<dbReference type="InterPro" id="IPR050091">
    <property type="entry name" value="PKS_NRPS_Biosynth_Enz"/>
</dbReference>
<dbReference type="EMBL" id="JABSTV010001250">
    <property type="protein sequence ID" value="KAH7955300.1"/>
    <property type="molecule type" value="Genomic_DNA"/>
</dbReference>
<sequence>MLVLMRLRLGLDGLDLAYSFKDLGYMAGFFGQQALSGHLGLPRRHGKIRDLSKFDALFFGVHARQVHVMDPQLRLLLETSYEAIVDADYDPDTLRGRNVGVFIGSSECETRCVFEADVKNIDGYETLGGSHCMFSNRISFCLDFHGPSMTIDTACSSSLSALNEAVLALRSKRCNAAIVGGSCLTLDPALSLMLMRLGVLSKDGKCKAFDSQGITFPSGKLQEKLLRDVYAEAGIDPRQIGYVEAHGSGTRVGDVQELAAISSVFCKSRERPLKIGSVKTSVGHTETASGIVSIAKVILAFETGIIAPNLHFKEPNSRIPSLLDGSIEVVSVPTPLPEGPVGISSYGFGGANVHAILQCNDGTCGHDIDILQRKNPQLPRLVLFAGRCEESLVRTLNRVEDEGPYPDSAYALLNEVGQPSIRKFPCRGFVIVPVDASGNKAIKVSSCSPSERRFLWFIFPGIGCQWGGMATQMMQFDPFAHDLPPGFPPCYSLSGDLNHSKTYELLMKEAANLVREQATQEPWRLSPPRISPVRTNRTRARQLKDAASFLRKDTMPVSRTRTRKASRTPAAPKKAPQPGKARKGEASAMTAPPTTPSSLSGKSAQQTTAAIFSPPASSQTHPESKQRSPQNPLLEPTGSSNREECCTQHDKITFAPSQQESETNSRGSPPPQTSPSWKHTAPPSCYPADPPADSSSEETRLAGSPLPSFPAAADVTRPPQKKAASSLGTAKTAVATLVPIPATTDTMESTVADEQATESARKGKQPPSQHAAGGGSIPSCVMGTLAVSDEDDAFPSLPSTGAPPGTPLCAPLVPAPPRGPPQAKAKPNGPPQPPATNTAEPRPSPKRARPTSSTKGPLGLPSATVDDILHPVGSAHRVRPALRAVLNYIEAAQLADRLL</sequence>
<evidence type="ECO:0000313" key="12">
    <source>
        <dbReference type="EMBL" id="KAH7955300.1"/>
    </source>
</evidence>
<dbReference type="GO" id="GO:0006633">
    <property type="term" value="P:fatty acid biosynthetic process"/>
    <property type="evidence" value="ECO:0007669"/>
    <property type="project" value="UniProtKB-KW"/>
</dbReference>
<dbReference type="Gene3D" id="3.40.47.10">
    <property type="match status" value="2"/>
</dbReference>
<keyword evidence="3" id="KW-0808">Transferase</keyword>
<dbReference type="PROSITE" id="PS00606">
    <property type="entry name" value="KS3_1"/>
    <property type="match status" value="1"/>
</dbReference>
<dbReference type="InterPro" id="IPR014030">
    <property type="entry name" value="Ketoacyl_synth_N"/>
</dbReference>
<dbReference type="PANTHER" id="PTHR43775">
    <property type="entry name" value="FATTY ACID SYNTHASE"/>
    <property type="match status" value="1"/>
</dbReference>
<dbReference type="Proteomes" id="UP000821837">
    <property type="component" value="Unassembled WGS sequence"/>
</dbReference>
<dbReference type="InterPro" id="IPR016039">
    <property type="entry name" value="Thiolase-like"/>
</dbReference>
<keyword evidence="8" id="KW-0275">Fatty acid biosynthesis</keyword>
<dbReference type="VEuPathDB" id="VectorBase:RSAN_034048"/>
<dbReference type="PANTHER" id="PTHR43775:SF7">
    <property type="entry name" value="FATTY ACID SYNTHASE"/>
    <property type="match status" value="1"/>
</dbReference>
<evidence type="ECO:0000256" key="9">
    <source>
        <dbReference type="ARBA" id="ARBA00023268"/>
    </source>
</evidence>
<protein>
    <recommendedName>
        <fullName evidence="11">Ketosynthase family 3 (KS3) domain-containing protein</fullName>
    </recommendedName>
</protein>
<keyword evidence="13" id="KW-1185">Reference proteome</keyword>
<dbReference type="PROSITE" id="PS52004">
    <property type="entry name" value="KS3_2"/>
    <property type="match status" value="1"/>
</dbReference>
<dbReference type="InterPro" id="IPR032821">
    <property type="entry name" value="PKS_assoc"/>
</dbReference>
<keyword evidence="7" id="KW-0443">Lipid metabolism</keyword>
<dbReference type="SUPFAM" id="SSF53901">
    <property type="entry name" value="Thiolase-like"/>
    <property type="match status" value="1"/>
</dbReference>
<feature type="compositionally biased region" description="Low complexity" evidence="10">
    <location>
        <begin position="569"/>
        <end position="579"/>
    </location>
</feature>
<evidence type="ECO:0000256" key="4">
    <source>
        <dbReference type="ARBA" id="ARBA00022832"/>
    </source>
</evidence>
<feature type="region of interest" description="Disordered" evidence="10">
    <location>
        <begin position="791"/>
        <end position="866"/>
    </location>
</feature>
<dbReference type="SMART" id="SM00825">
    <property type="entry name" value="PKS_KS"/>
    <property type="match status" value="1"/>
</dbReference>
<evidence type="ECO:0000256" key="5">
    <source>
        <dbReference type="ARBA" id="ARBA00022857"/>
    </source>
</evidence>
<reference evidence="12" key="2">
    <citation type="submission" date="2021-09" db="EMBL/GenBank/DDBJ databases">
        <authorList>
            <person name="Jia N."/>
            <person name="Wang J."/>
            <person name="Shi W."/>
            <person name="Du L."/>
            <person name="Sun Y."/>
            <person name="Zhan W."/>
            <person name="Jiang J."/>
            <person name="Wang Q."/>
            <person name="Zhang B."/>
            <person name="Ji P."/>
            <person name="Sakyi L.B."/>
            <person name="Cui X."/>
            <person name="Yuan T."/>
            <person name="Jiang B."/>
            <person name="Yang W."/>
            <person name="Lam T.T.-Y."/>
            <person name="Chang Q."/>
            <person name="Ding S."/>
            <person name="Wang X."/>
            <person name="Zhu J."/>
            <person name="Ruan X."/>
            <person name="Zhao L."/>
            <person name="Wei J."/>
            <person name="Que T."/>
            <person name="Du C."/>
            <person name="Cheng J."/>
            <person name="Dai P."/>
            <person name="Han X."/>
            <person name="Huang E."/>
            <person name="Gao Y."/>
            <person name="Liu J."/>
            <person name="Shao H."/>
            <person name="Ye R."/>
            <person name="Li L."/>
            <person name="Wei W."/>
            <person name="Wang X."/>
            <person name="Wang C."/>
            <person name="Huo Q."/>
            <person name="Li W."/>
            <person name="Guo W."/>
            <person name="Chen H."/>
            <person name="Chen S."/>
            <person name="Zhou L."/>
            <person name="Zhou L."/>
            <person name="Ni X."/>
            <person name="Tian J."/>
            <person name="Zhou Y."/>
            <person name="Sheng Y."/>
            <person name="Liu T."/>
            <person name="Pan Y."/>
            <person name="Xia L."/>
            <person name="Li J."/>
            <person name="Zhao F."/>
            <person name="Cao W."/>
        </authorList>
    </citation>
    <scope>NUCLEOTIDE SEQUENCE</scope>
    <source>
        <strain evidence="12">Rsan-2018</strain>
        <tissue evidence="12">Larvae</tissue>
    </source>
</reference>
<evidence type="ECO:0000256" key="1">
    <source>
        <dbReference type="ARBA" id="ARBA00022450"/>
    </source>
</evidence>
<name>A0A9D4PT02_RHISA</name>
<dbReference type="VEuPathDB" id="VectorBase:RSAN_056620"/>
<keyword evidence="2" id="KW-0444">Lipid biosynthesis</keyword>
<dbReference type="InterPro" id="IPR018201">
    <property type="entry name" value="Ketoacyl_synth_AS"/>
</dbReference>
<comment type="caution">
    <text evidence="12">The sequence shown here is derived from an EMBL/GenBank/DDBJ whole genome shotgun (WGS) entry which is preliminary data.</text>
</comment>
<dbReference type="GO" id="GO:0004315">
    <property type="term" value="F:3-oxoacyl-[acyl-carrier-protein] synthase activity"/>
    <property type="evidence" value="ECO:0007669"/>
    <property type="project" value="InterPro"/>
</dbReference>
<dbReference type="Gene3D" id="3.30.70.3290">
    <property type="match status" value="1"/>
</dbReference>
<dbReference type="AlphaFoldDB" id="A0A9D4PT02"/>
<evidence type="ECO:0000256" key="3">
    <source>
        <dbReference type="ARBA" id="ARBA00022679"/>
    </source>
</evidence>
<keyword evidence="5" id="KW-0521">NADP</keyword>
<keyword evidence="4" id="KW-0276">Fatty acid metabolism</keyword>
<evidence type="ECO:0000256" key="6">
    <source>
        <dbReference type="ARBA" id="ARBA00023002"/>
    </source>
</evidence>
<proteinExistence type="predicted"/>
<feature type="domain" description="Ketosynthase family 3 (KS3)" evidence="11">
    <location>
        <begin position="1"/>
        <end position="359"/>
    </location>
</feature>
<feature type="compositionally biased region" description="Polar residues" evidence="10">
    <location>
        <begin position="655"/>
        <end position="667"/>
    </location>
</feature>
<keyword evidence="6" id="KW-0560">Oxidoreductase</keyword>
<keyword evidence="1" id="KW-0596">Phosphopantetheine</keyword>
<dbReference type="GO" id="GO:0004312">
    <property type="term" value="F:fatty acid synthase activity"/>
    <property type="evidence" value="ECO:0007669"/>
    <property type="project" value="TreeGrafter"/>
</dbReference>
<evidence type="ECO:0000256" key="8">
    <source>
        <dbReference type="ARBA" id="ARBA00023160"/>
    </source>
</evidence>
<evidence type="ECO:0000259" key="11">
    <source>
        <dbReference type="PROSITE" id="PS52004"/>
    </source>
</evidence>
<dbReference type="GO" id="GO:0016491">
    <property type="term" value="F:oxidoreductase activity"/>
    <property type="evidence" value="ECO:0007669"/>
    <property type="project" value="UniProtKB-KW"/>
</dbReference>
<dbReference type="CDD" id="cd00833">
    <property type="entry name" value="PKS"/>
    <property type="match status" value="1"/>
</dbReference>
<reference evidence="12" key="1">
    <citation type="journal article" date="2020" name="Cell">
        <title>Large-Scale Comparative Analyses of Tick Genomes Elucidate Their Genetic Diversity and Vector Capacities.</title>
        <authorList>
            <consortium name="Tick Genome and Microbiome Consortium (TIGMIC)"/>
            <person name="Jia N."/>
            <person name="Wang J."/>
            <person name="Shi W."/>
            <person name="Du L."/>
            <person name="Sun Y."/>
            <person name="Zhan W."/>
            <person name="Jiang J.F."/>
            <person name="Wang Q."/>
            <person name="Zhang B."/>
            <person name="Ji P."/>
            <person name="Bell-Sakyi L."/>
            <person name="Cui X.M."/>
            <person name="Yuan T.T."/>
            <person name="Jiang B.G."/>
            <person name="Yang W.F."/>
            <person name="Lam T.T."/>
            <person name="Chang Q.C."/>
            <person name="Ding S.J."/>
            <person name="Wang X.J."/>
            <person name="Zhu J.G."/>
            <person name="Ruan X.D."/>
            <person name="Zhao L."/>
            <person name="Wei J.T."/>
            <person name="Ye R.Z."/>
            <person name="Que T.C."/>
            <person name="Du C.H."/>
            <person name="Zhou Y.H."/>
            <person name="Cheng J.X."/>
            <person name="Dai P.F."/>
            <person name="Guo W.B."/>
            <person name="Han X.H."/>
            <person name="Huang E.J."/>
            <person name="Li L.F."/>
            <person name="Wei W."/>
            <person name="Gao Y.C."/>
            <person name="Liu J.Z."/>
            <person name="Shao H.Z."/>
            <person name="Wang X."/>
            <person name="Wang C.C."/>
            <person name="Yang T.C."/>
            <person name="Huo Q.B."/>
            <person name="Li W."/>
            <person name="Chen H.Y."/>
            <person name="Chen S.E."/>
            <person name="Zhou L.G."/>
            <person name="Ni X.B."/>
            <person name="Tian J.H."/>
            <person name="Sheng Y."/>
            <person name="Liu T."/>
            <person name="Pan Y.S."/>
            <person name="Xia L.Y."/>
            <person name="Li J."/>
            <person name="Zhao F."/>
            <person name="Cao W.C."/>
        </authorList>
    </citation>
    <scope>NUCLEOTIDE SEQUENCE</scope>
    <source>
        <strain evidence="12">Rsan-2018</strain>
    </source>
</reference>
<feature type="compositionally biased region" description="Polar residues" evidence="10">
    <location>
        <begin position="596"/>
        <end position="631"/>
    </location>
</feature>
<evidence type="ECO:0000256" key="2">
    <source>
        <dbReference type="ARBA" id="ARBA00022516"/>
    </source>
</evidence>
<evidence type="ECO:0000256" key="10">
    <source>
        <dbReference type="SAM" id="MobiDB-lite"/>
    </source>
</evidence>
<evidence type="ECO:0000313" key="13">
    <source>
        <dbReference type="Proteomes" id="UP000821837"/>
    </source>
</evidence>
<dbReference type="Pfam" id="PF00109">
    <property type="entry name" value="ketoacyl-synt"/>
    <property type="match status" value="1"/>
</dbReference>
<accession>A0A9D4PT02</accession>
<dbReference type="Pfam" id="PF16197">
    <property type="entry name" value="KAsynt_C_assoc"/>
    <property type="match status" value="1"/>
</dbReference>
<feature type="compositionally biased region" description="Basic and acidic residues" evidence="10">
    <location>
        <begin position="641"/>
        <end position="652"/>
    </location>
</feature>
<organism evidence="12 13">
    <name type="scientific">Rhipicephalus sanguineus</name>
    <name type="common">Brown dog tick</name>
    <name type="synonym">Ixodes sanguineus</name>
    <dbReference type="NCBI Taxonomy" id="34632"/>
    <lineage>
        <taxon>Eukaryota</taxon>
        <taxon>Metazoa</taxon>
        <taxon>Ecdysozoa</taxon>
        <taxon>Arthropoda</taxon>
        <taxon>Chelicerata</taxon>
        <taxon>Arachnida</taxon>
        <taxon>Acari</taxon>
        <taxon>Parasitiformes</taxon>
        <taxon>Ixodida</taxon>
        <taxon>Ixodoidea</taxon>
        <taxon>Ixodidae</taxon>
        <taxon>Rhipicephalinae</taxon>
        <taxon>Rhipicephalus</taxon>
        <taxon>Rhipicephalus</taxon>
    </lineage>
</organism>
<keyword evidence="9" id="KW-0511">Multifunctional enzyme</keyword>
<dbReference type="InterPro" id="IPR020841">
    <property type="entry name" value="PKS_Beta-ketoAc_synthase_dom"/>
</dbReference>
<evidence type="ECO:0000256" key="7">
    <source>
        <dbReference type="ARBA" id="ARBA00023098"/>
    </source>
</evidence>
<feature type="region of interest" description="Disordered" evidence="10">
    <location>
        <begin position="518"/>
        <end position="777"/>
    </location>
</feature>